<comment type="caution">
    <text evidence="2">The sequence shown here is derived from an EMBL/GenBank/DDBJ whole genome shotgun (WGS) entry which is preliminary data.</text>
</comment>
<evidence type="ECO:0000313" key="3">
    <source>
        <dbReference type="Proteomes" id="UP001595814"/>
    </source>
</evidence>
<evidence type="ECO:0000313" key="2">
    <source>
        <dbReference type="EMBL" id="MFC4095268.1"/>
    </source>
</evidence>
<proteinExistence type="predicted"/>
<feature type="region of interest" description="Disordered" evidence="1">
    <location>
        <begin position="142"/>
        <end position="169"/>
    </location>
</feature>
<sequence length="169" mass="19779">MSGYLNSSIQVLIPEFSENICKAQENRLKISEKMDEGYENERFEKLGIKTSVAKRFREFCKKMSKSQSMTLLLMLDFFEENGISPVEPMGPRMETLETRISTLIKKRMNGIIAIMKDIEKSQTKPTAAMLYSLFEQTEKPKKKLMLEKNESRQGREVRYIERKNHNKPD</sequence>
<accession>A0ABV8JN47</accession>
<dbReference type="Proteomes" id="UP001595814">
    <property type="component" value="Unassembled WGS sequence"/>
</dbReference>
<dbReference type="EMBL" id="JBHSAW010000004">
    <property type="protein sequence ID" value="MFC4095268.1"/>
    <property type="molecule type" value="Genomic_DNA"/>
</dbReference>
<organism evidence="2 3">
    <name type="scientific">Euzebyella saccharophila</name>
    <dbReference type="NCBI Taxonomy" id="679664"/>
    <lineage>
        <taxon>Bacteria</taxon>
        <taxon>Pseudomonadati</taxon>
        <taxon>Bacteroidota</taxon>
        <taxon>Flavobacteriia</taxon>
        <taxon>Flavobacteriales</taxon>
        <taxon>Flavobacteriaceae</taxon>
        <taxon>Euzebyella</taxon>
    </lineage>
</organism>
<keyword evidence="3" id="KW-1185">Reference proteome</keyword>
<dbReference type="RefSeq" id="WP_225621112.1">
    <property type="nucleotide sequence ID" value="NZ_JACYFJ010000001.1"/>
</dbReference>
<name>A0ABV8JN47_9FLAO</name>
<reference evidence="3" key="1">
    <citation type="journal article" date="2019" name="Int. J. Syst. Evol. Microbiol.">
        <title>The Global Catalogue of Microorganisms (GCM) 10K type strain sequencing project: providing services to taxonomists for standard genome sequencing and annotation.</title>
        <authorList>
            <consortium name="The Broad Institute Genomics Platform"/>
            <consortium name="The Broad Institute Genome Sequencing Center for Infectious Disease"/>
            <person name="Wu L."/>
            <person name="Ma J."/>
        </authorList>
    </citation>
    <scope>NUCLEOTIDE SEQUENCE [LARGE SCALE GENOMIC DNA]</scope>
    <source>
        <strain evidence="3">CECT 7477</strain>
    </source>
</reference>
<gene>
    <name evidence="2" type="ORF">ACFOUT_05245</name>
</gene>
<evidence type="ECO:0000256" key="1">
    <source>
        <dbReference type="SAM" id="MobiDB-lite"/>
    </source>
</evidence>
<protein>
    <submittedName>
        <fullName evidence="2">BfmA/BtgA family mobilization protein</fullName>
    </submittedName>
</protein>
<dbReference type="InterPro" id="IPR048012">
    <property type="entry name" value="BfmA-like_N"/>
</dbReference>
<dbReference type="NCBIfam" id="NF041200">
    <property type="entry name" value="mob_BfmA_Nterm"/>
    <property type="match status" value="1"/>
</dbReference>